<keyword evidence="5" id="KW-1185">Reference proteome</keyword>
<organism evidence="4 5">
    <name type="scientific">Podospora fimiseda</name>
    <dbReference type="NCBI Taxonomy" id="252190"/>
    <lineage>
        <taxon>Eukaryota</taxon>
        <taxon>Fungi</taxon>
        <taxon>Dikarya</taxon>
        <taxon>Ascomycota</taxon>
        <taxon>Pezizomycotina</taxon>
        <taxon>Sordariomycetes</taxon>
        <taxon>Sordariomycetidae</taxon>
        <taxon>Sordariales</taxon>
        <taxon>Podosporaceae</taxon>
        <taxon>Podospora</taxon>
    </lineage>
</organism>
<dbReference type="AlphaFoldDB" id="A0AAN7BKF8"/>
<evidence type="ECO:0000256" key="2">
    <source>
        <dbReference type="SAM" id="Phobius"/>
    </source>
</evidence>
<dbReference type="Proteomes" id="UP001301958">
    <property type="component" value="Unassembled WGS sequence"/>
</dbReference>
<reference evidence="4" key="1">
    <citation type="journal article" date="2023" name="Mol. Phylogenet. Evol.">
        <title>Genome-scale phylogeny and comparative genomics of the fungal order Sordariales.</title>
        <authorList>
            <person name="Hensen N."/>
            <person name="Bonometti L."/>
            <person name="Westerberg I."/>
            <person name="Brannstrom I.O."/>
            <person name="Guillou S."/>
            <person name="Cros-Aarteil S."/>
            <person name="Calhoun S."/>
            <person name="Haridas S."/>
            <person name="Kuo A."/>
            <person name="Mondo S."/>
            <person name="Pangilinan J."/>
            <person name="Riley R."/>
            <person name="LaButti K."/>
            <person name="Andreopoulos B."/>
            <person name="Lipzen A."/>
            <person name="Chen C."/>
            <person name="Yan M."/>
            <person name="Daum C."/>
            <person name="Ng V."/>
            <person name="Clum A."/>
            <person name="Steindorff A."/>
            <person name="Ohm R.A."/>
            <person name="Martin F."/>
            <person name="Silar P."/>
            <person name="Natvig D.O."/>
            <person name="Lalanne C."/>
            <person name="Gautier V."/>
            <person name="Ament-Velasquez S.L."/>
            <person name="Kruys A."/>
            <person name="Hutchinson M.I."/>
            <person name="Powell A.J."/>
            <person name="Barry K."/>
            <person name="Miller A.N."/>
            <person name="Grigoriev I.V."/>
            <person name="Debuchy R."/>
            <person name="Gladieux P."/>
            <person name="Hiltunen Thoren M."/>
            <person name="Johannesson H."/>
        </authorList>
    </citation>
    <scope>NUCLEOTIDE SEQUENCE</scope>
    <source>
        <strain evidence="4">CBS 990.96</strain>
    </source>
</reference>
<dbReference type="EMBL" id="MU865372">
    <property type="protein sequence ID" value="KAK4225216.1"/>
    <property type="molecule type" value="Genomic_DNA"/>
</dbReference>
<evidence type="ECO:0000256" key="1">
    <source>
        <dbReference type="SAM" id="MobiDB-lite"/>
    </source>
</evidence>
<feature type="compositionally biased region" description="Polar residues" evidence="1">
    <location>
        <begin position="174"/>
        <end position="188"/>
    </location>
</feature>
<name>A0AAN7BKF8_9PEZI</name>
<evidence type="ECO:0000256" key="3">
    <source>
        <dbReference type="SAM" id="SignalP"/>
    </source>
</evidence>
<reference evidence="4" key="2">
    <citation type="submission" date="2023-05" db="EMBL/GenBank/DDBJ databases">
        <authorList>
            <consortium name="Lawrence Berkeley National Laboratory"/>
            <person name="Steindorff A."/>
            <person name="Hensen N."/>
            <person name="Bonometti L."/>
            <person name="Westerberg I."/>
            <person name="Brannstrom I.O."/>
            <person name="Guillou S."/>
            <person name="Cros-Aarteil S."/>
            <person name="Calhoun S."/>
            <person name="Haridas S."/>
            <person name="Kuo A."/>
            <person name="Mondo S."/>
            <person name="Pangilinan J."/>
            <person name="Riley R."/>
            <person name="Labutti K."/>
            <person name="Andreopoulos B."/>
            <person name="Lipzen A."/>
            <person name="Chen C."/>
            <person name="Yanf M."/>
            <person name="Daum C."/>
            <person name="Ng V."/>
            <person name="Clum A."/>
            <person name="Ohm R."/>
            <person name="Martin F."/>
            <person name="Silar P."/>
            <person name="Natvig D."/>
            <person name="Lalanne C."/>
            <person name="Gautier V."/>
            <person name="Ament-Velasquez S.L."/>
            <person name="Kruys A."/>
            <person name="Hutchinson M.I."/>
            <person name="Powell A.J."/>
            <person name="Barry K."/>
            <person name="Miller A.N."/>
            <person name="Grigoriev I.V."/>
            <person name="Debuchy R."/>
            <person name="Gladieux P."/>
            <person name="Thoren M.H."/>
            <person name="Johannesson H."/>
        </authorList>
    </citation>
    <scope>NUCLEOTIDE SEQUENCE</scope>
    <source>
        <strain evidence="4">CBS 990.96</strain>
    </source>
</reference>
<evidence type="ECO:0000313" key="5">
    <source>
        <dbReference type="Proteomes" id="UP001301958"/>
    </source>
</evidence>
<feature type="compositionally biased region" description="Low complexity" evidence="1">
    <location>
        <begin position="159"/>
        <end position="173"/>
    </location>
</feature>
<proteinExistence type="predicted"/>
<keyword evidence="2" id="KW-0472">Membrane</keyword>
<evidence type="ECO:0000313" key="4">
    <source>
        <dbReference type="EMBL" id="KAK4225216.1"/>
    </source>
</evidence>
<feature type="non-terminal residue" evidence="4">
    <location>
        <position position="238"/>
    </location>
</feature>
<keyword evidence="3" id="KW-0732">Signal</keyword>
<accession>A0AAN7BKF8</accession>
<feature type="region of interest" description="Disordered" evidence="1">
    <location>
        <begin position="159"/>
        <end position="188"/>
    </location>
</feature>
<comment type="caution">
    <text evidence="4">The sequence shown here is derived from an EMBL/GenBank/DDBJ whole genome shotgun (WGS) entry which is preliminary data.</text>
</comment>
<feature type="chain" id="PRO_5042992127" evidence="3">
    <location>
        <begin position="24"/>
        <end position="238"/>
    </location>
</feature>
<gene>
    <name evidence="4" type="ORF">QBC38DRAFT_344323</name>
</gene>
<feature type="non-terminal residue" evidence="4">
    <location>
        <position position="1"/>
    </location>
</feature>
<feature type="transmembrane region" description="Helical" evidence="2">
    <location>
        <begin position="209"/>
        <end position="233"/>
    </location>
</feature>
<keyword evidence="2" id="KW-0812">Transmembrane</keyword>
<keyword evidence="2" id="KW-1133">Transmembrane helix</keyword>
<feature type="signal peptide" evidence="3">
    <location>
        <begin position="1"/>
        <end position="23"/>
    </location>
</feature>
<sequence>IITMELRIPSVVIILLLSSRALGQNNIDPSKLPTFLFPGKAQSNEIYHTKDTLLVKYASFFDKGDLFTFCEHGVGRFITSQNVPGFNATVPIKLNFTSPDPCWLNLRTGPGGLYGVNTYLFNVLPEERPGGPRTFRIEDSPATSSASISASTSASVSTTITTDSVKTDPTTSSFKSVPTSFTSNTPPSIETGAITVPAVTKESTTLPPAALIAIGCVIGIVLFCLVAAGYIVWRRRRK</sequence>
<protein>
    <submittedName>
        <fullName evidence="4">Uncharacterized protein</fullName>
    </submittedName>
</protein>